<feature type="signal peptide" evidence="2">
    <location>
        <begin position="1"/>
        <end position="23"/>
    </location>
</feature>
<protein>
    <recommendedName>
        <fullName evidence="5">Lipoprotein</fullName>
    </recommendedName>
</protein>
<feature type="compositionally biased region" description="Basic and acidic residues" evidence="1">
    <location>
        <begin position="196"/>
        <end position="205"/>
    </location>
</feature>
<dbReference type="Proteomes" id="UP000599437">
    <property type="component" value="Unassembled WGS sequence"/>
</dbReference>
<dbReference type="EMBL" id="BMVO01000060">
    <property type="protein sequence ID" value="GHB33853.1"/>
    <property type="molecule type" value="Genomic_DNA"/>
</dbReference>
<organism evidence="3 4">
    <name type="scientific">Streptomyces chryseus</name>
    <dbReference type="NCBI Taxonomy" id="68186"/>
    <lineage>
        <taxon>Bacteria</taxon>
        <taxon>Bacillati</taxon>
        <taxon>Actinomycetota</taxon>
        <taxon>Actinomycetes</taxon>
        <taxon>Kitasatosporales</taxon>
        <taxon>Streptomycetaceae</taxon>
        <taxon>Streptomyces</taxon>
    </lineage>
</organism>
<feature type="region of interest" description="Disordered" evidence="1">
    <location>
        <begin position="32"/>
        <end position="122"/>
    </location>
</feature>
<accession>A0ABQ3EEK7</accession>
<dbReference type="PROSITE" id="PS51257">
    <property type="entry name" value="PROKAR_LIPOPROTEIN"/>
    <property type="match status" value="1"/>
</dbReference>
<keyword evidence="2" id="KW-0732">Signal</keyword>
<feature type="chain" id="PRO_5045198180" description="Lipoprotein" evidence="2">
    <location>
        <begin position="24"/>
        <end position="222"/>
    </location>
</feature>
<feature type="region of interest" description="Disordered" evidence="1">
    <location>
        <begin position="194"/>
        <end position="222"/>
    </location>
</feature>
<evidence type="ECO:0000313" key="4">
    <source>
        <dbReference type="Proteomes" id="UP000599437"/>
    </source>
</evidence>
<proteinExistence type="predicted"/>
<evidence type="ECO:0000256" key="1">
    <source>
        <dbReference type="SAM" id="MobiDB-lite"/>
    </source>
</evidence>
<feature type="compositionally biased region" description="Basic and acidic residues" evidence="1">
    <location>
        <begin position="85"/>
        <end position="103"/>
    </location>
</feature>
<evidence type="ECO:0008006" key="5">
    <source>
        <dbReference type="Google" id="ProtNLM"/>
    </source>
</evidence>
<keyword evidence="4" id="KW-1185">Reference proteome</keyword>
<gene>
    <name evidence="3" type="ORF">GCM10010346_66250</name>
</gene>
<feature type="compositionally biased region" description="Low complexity" evidence="1">
    <location>
        <begin position="68"/>
        <end position="83"/>
    </location>
</feature>
<sequence>MPSSRGGLGGRVQGLALSAMAVAACTLTVSCSGTNSDNGGVDSGAVTASTPLPTESAALPAPSESKPARSSAAPVSPSLSATADPSKEAADKAAGERVADAAHGKPITSSPPSGVVSGGETFGTPVATDGDVVVYAPTRTTSGLTIPVKITNNGDRRAIYQVDVRITGPGGFDATAQVKTTVVGLYPGTSWPTELTAKDPGKPVPEHPIVTIEKNTKQELRS</sequence>
<evidence type="ECO:0000313" key="3">
    <source>
        <dbReference type="EMBL" id="GHB33853.1"/>
    </source>
</evidence>
<comment type="caution">
    <text evidence="3">The sequence shown here is derived from an EMBL/GenBank/DDBJ whole genome shotgun (WGS) entry which is preliminary data.</text>
</comment>
<evidence type="ECO:0000256" key="2">
    <source>
        <dbReference type="SAM" id="SignalP"/>
    </source>
</evidence>
<name>A0ABQ3EEK7_9ACTN</name>
<reference evidence="4" key="1">
    <citation type="journal article" date="2019" name="Int. J. Syst. Evol. Microbiol.">
        <title>The Global Catalogue of Microorganisms (GCM) 10K type strain sequencing project: providing services to taxonomists for standard genome sequencing and annotation.</title>
        <authorList>
            <consortium name="The Broad Institute Genomics Platform"/>
            <consortium name="The Broad Institute Genome Sequencing Center for Infectious Disease"/>
            <person name="Wu L."/>
            <person name="Ma J."/>
        </authorList>
    </citation>
    <scope>NUCLEOTIDE SEQUENCE [LARGE SCALE GENOMIC DNA]</scope>
    <source>
        <strain evidence="4">JCM 4737</strain>
    </source>
</reference>